<dbReference type="PANTHER" id="PTHR38167">
    <property type="entry name" value="C2H2-TYPE DOMAIN-CONTAINING PROTEIN"/>
    <property type="match status" value="1"/>
</dbReference>
<dbReference type="STRING" id="149040.A0A194WW28"/>
<proteinExistence type="predicted"/>
<dbReference type="PANTHER" id="PTHR38167:SF1">
    <property type="entry name" value="C2H2-TYPE DOMAIN-CONTAINING PROTEIN"/>
    <property type="match status" value="1"/>
</dbReference>
<evidence type="ECO:0000313" key="2">
    <source>
        <dbReference type="EMBL" id="KUJ12176.1"/>
    </source>
</evidence>
<feature type="region of interest" description="Disordered" evidence="1">
    <location>
        <begin position="240"/>
        <end position="261"/>
    </location>
</feature>
<evidence type="ECO:0000256" key="1">
    <source>
        <dbReference type="SAM" id="MobiDB-lite"/>
    </source>
</evidence>
<dbReference type="OrthoDB" id="5422613at2759"/>
<sequence length="261" mass="29280">MSSTVIDLTEDSPSGENLPFPLNAKSRNATTPYTSTRLPPLREVLNYAQPQARAQPAVSQVLADTIKSMDASLLRSLVIKHCHSNAPLKNALEEELLVTGKDVIRYHDGSESEDDAESEIKSDEEGSGDEEEGSTTKPIAIADHEYTSRYTECINCKETFDVTENLVRACYWHPGEKELYDDDDFWADHDEDCHGRMEDLDDDSTYAGGFKWTCCEKLGDSEGCKFTKHQAPINTIKRVAASTGQKRKAEEELPRLERSKW</sequence>
<reference evidence="2 3" key="1">
    <citation type="submission" date="2015-10" db="EMBL/GenBank/DDBJ databases">
        <title>Full genome of DAOMC 229536 Phialocephala scopiformis, a fungal endophyte of spruce producing the potent anti-insectan compound rugulosin.</title>
        <authorList>
            <consortium name="DOE Joint Genome Institute"/>
            <person name="Walker A.K."/>
            <person name="Frasz S.L."/>
            <person name="Seifert K.A."/>
            <person name="Miller J.D."/>
            <person name="Mondo S.J."/>
            <person name="Labutti K."/>
            <person name="Lipzen A."/>
            <person name="Dockter R."/>
            <person name="Kennedy M."/>
            <person name="Grigoriev I.V."/>
            <person name="Spatafora J.W."/>
        </authorList>
    </citation>
    <scope>NUCLEOTIDE SEQUENCE [LARGE SCALE GENOMIC DNA]</scope>
    <source>
        <strain evidence="2 3">CBS 120377</strain>
    </source>
</reference>
<evidence type="ECO:0008006" key="4">
    <source>
        <dbReference type="Google" id="ProtNLM"/>
    </source>
</evidence>
<evidence type="ECO:0000313" key="3">
    <source>
        <dbReference type="Proteomes" id="UP000070700"/>
    </source>
</evidence>
<dbReference type="Proteomes" id="UP000070700">
    <property type="component" value="Unassembled WGS sequence"/>
</dbReference>
<name>A0A194WW28_MOLSC</name>
<gene>
    <name evidence="2" type="ORF">LY89DRAFT_738793</name>
</gene>
<dbReference type="KEGG" id="psco:LY89DRAFT_738793"/>
<protein>
    <recommendedName>
        <fullName evidence="4">C2H2-type domain-containing protein</fullName>
    </recommendedName>
</protein>
<accession>A0A194WW28</accession>
<dbReference type="AlphaFoldDB" id="A0A194WW28"/>
<feature type="compositionally biased region" description="Basic and acidic residues" evidence="1">
    <location>
        <begin position="247"/>
        <end position="261"/>
    </location>
</feature>
<feature type="compositionally biased region" description="Polar residues" evidence="1">
    <location>
        <begin position="25"/>
        <end position="36"/>
    </location>
</feature>
<keyword evidence="3" id="KW-1185">Reference proteome</keyword>
<dbReference type="RefSeq" id="XP_018066531.1">
    <property type="nucleotide sequence ID" value="XM_018220400.1"/>
</dbReference>
<feature type="region of interest" description="Disordered" evidence="1">
    <location>
        <begin position="107"/>
        <end position="141"/>
    </location>
</feature>
<dbReference type="GeneID" id="28830126"/>
<feature type="region of interest" description="Disordered" evidence="1">
    <location>
        <begin position="1"/>
        <end position="36"/>
    </location>
</feature>
<dbReference type="EMBL" id="KQ947425">
    <property type="protein sequence ID" value="KUJ12176.1"/>
    <property type="molecule type" value="Genomic_DNA"/>
</dbReference>
<organism evidence="2 3">
    <name type="scientific">Mollisia scopiformis</name>
    <name type="common">Conifer needle endophyte fungus</name>
    <name type="synonym">Phialocephala scopiformis</name>
    <dbReference type="NCBI Taxonomy" id="149040"/>
    <lineage>
        <taxon>Eukaryota</taxon>
        <taxon>Fungi</taxon>
        <taxon>Dikarya</taxon>
        <taxon>Ascomycota</taxon>
        <taxon>Pezizomycotina</taxon>
        <taxon>Leotiomycetes</taxon>
        <taxon>Helotiales</taxon>
        <taxon>Mollisiaceae</taxon>
        <taxon>Mollisia</taxon>
    </lineage>
</organism>
<feature type="compositionally biased region" description="Polar residues" evidence="1">
    <location>
        <begin position="1"/>
        <end position="15"/>
    </location>
</feature>
<dbReference type="InParanoid" id="A0A194WW28"/>